<evidence type="ECO:0000256" key="3">
    <source>
        <dbReference type="ARBA" id="ARBA00022989"/>
    </source>
</evidence>
<feature type="transmembrane region" description="Helical" evidence="5">
    <location>
        <begin position="82"/>
        <end position="106"/>
    </location>
</feature>
<name>A0A9W2Z3I9_BIOGL</name>
<dbReference type="GeneID" id="129923266"/>
<feature type="transmembrane region" description="Helical" evidence="5">
    <location>
        <begin position="118"/>
        <end position="138"/>
    </location>
</feature>
<reference evidence="7" key="1">
    <citation type="submission" date="2025-08" db="UniProtKB">
        <authorList>
            <consortium name="RefSeq"/>
        </authorList>
    </citation>
    <scope>IDENTIFICATION</scope>
</reference>
<evidence type="ECO:0000256" key="1">
    <source>
        <dbReference type="ARBA" id="ARBA00004141"/>
    </source>
</evidence>
<gene>
    <name evidence="7" type="primary">LOC129923266</name>
</gene>
<feature type="transmembrane region" description="Helical" evidence="5">
    <location>
        <begin position="158"/>
        <end position="184"/>
    </location>
</feature>
<comment type="subcellular location">
    <subcellularLocation>
        <location evidence="1">Membrane</location>
        <topology evidence="1">Multi-pass membrane protein</topology>
    </subcellularLocation>
</comment>
<evidence type="ECO:0000256" key="2">
    <source>
        <dbReference type="ARBA" id="ARBA00022692"/>
    </source>
</evidence>
<dbReference type="RefSeq" id="XP_055869503.1">
    <property type="nucleotide sequence ID" value="XM_056013528.1"/>
</dbReference>
<dbReference type="Gene3D" id="1.20.140.150">
    <property type="match status" value="1"/>
</dbReference>
<dbReference type="GO" id="GO:0016020">
    <property type="term" value="C:membrane"/>
    <property type="evidence" value="ECO:0007669"/>
    <property type="project" value="UniProtKB-SubCell"/>
</dbReference>
<protein>
    <submittedName>
        <fullName evidence="7">Uncharacterized protein LOC129923266</fullName>
    </submittedName>
</protein>
<evidence type="ECO:0000313" key="7">
    <source>
        <dbReference type="RefSeq" id="XP_055869503.1"/>
    </source>
</evidence>
<accession>A0A9W2Z3I9</accession>
<feature type="transmembrane region" description="Helical" evidence="5">
    <location>
        <begin position="7"/>
        <end position="27"/>
    </location>
</feature>
<proteinExistence type="predicted"/>
<organism evidence="6 7">
    <name type="scientific">Biomphalaria glabrata</name>
    <name type="common">Bloodfluke planorb</name>
    <name type="synonym">Freshwater snail</name>
    <dbReference type="NCBI Taxonomy" id="6526"/>
    <lineage>
        <taxon>Eukaryota</taxon>
        <taxon>Metazoa</taxon>
        <taxon>Spiralia</taxon>
        <taxon>Lophotrochozoa</taxon>
        <taxon>Mollusca</taxon>
        <taxon>Gastropoda</taxon>
        <taxon>Heterobranchia</taxon>
        <taxon>Euthyneura</taxon>
        <taxon>Panpulmonata</taxon>
        <taxon>Hygrophila</taxon>
        <taxon>Lymnaeoidea</taxon>
        <taxon>Planorbidae</taxon>
        <taxon>Biomphalaria</taxon>
    </lineage>
</organism>
<dbReference type="AlphaFoldDB" id="A0A9W2Z3I9"/>
<keyword evidence="3 5" id="KW-1133">Transmembrane helix</keyword>
<sequence length="189" mass="19701">MGLPSGFTVLHCVGTILLSIGVLLHIIGLATPNWSSACSTSGSKTKHESATMTMTYGLWKMCIGTDACMELPSQTLTDEWRAAGAFAILGMLAGLGALGLACMYFVMRVLSKPEMKMLKVIVLAAGSVALLCVVISTSCYGGGVHQKLKENTAGFQCVYVGYSLILSAIGGILICIGGVAFYIASMSSL</sequence>
<evidence type="ECO:0000256" key="4">
    <source>
        <dbReference type="ARBA" id="ARBA00023136"/>
    </source>
</evidence>
<keyword evidence="2 5" id="KW-0812">Transmembrane</keyword>
<keyword evidence="6" id="KW-1185">Reference proteome</keyword>
<keyword evidence="4 5" id="KW-0472">Membrane</keyword>
<evidence type="ECO:0000313" key="6">
    <source>
        <dbReference type="Proteomes" id="UP001165740"/>
    </source>
</evidence>
<dbReference type="Proteomes" id="UP001165740">
    <property type="component" value="Chromosome 16"/>
</dbReference>
<dbReference type="InterPro" id="IPR004031">
    <property type="entry name" value="PMP22/EMP/MP20/Claudin"/>
</dbReference>
<dbReference type="Pfam" id="PF00822">
    <property type="entry name" value="PMP22_Claudin"/>
    <property type="match status" value="1"/>
</dbReference>
<dbReference type="OrthoDB" id="6136516at2759"/>
<evidence type="ECO:0000256" key="5">
    <source>
        <dbReference type="SAM" id="Phobius"/>
    </source>
</evidence>